<dbReference type="PROSITE" id="PS51644">
    <property type="entry name" value="HTH_OST"/>
    <property type="match status" value="1"/>
</dbReference>
<feature type="domain" description="HTH OST-type" evidence="1">
    <location>
        <begin position="22"/>
        <end position="97"/>
    </location>
</feature>
<organism evidence="2">
    <name type="scientific">Timema douglasi</name>
    <name type="common">Walking stick</name>
    <dbReference type="NCBI Taxonomy" id="61478"/>
    <lineage>
        <taxon>Eukaryota</taxon>
        <taxon>Metazoa</taxon>
        <taxon>Ecdysozoa</taxon>
        <taxon>Arthropoda</taxon>
        <taxon>Hexapoda</taxon>
        <taxon>Insecta</taxon>
        <taxon>Pterygota</taxon>
        <taxon>Neoptera</taxon>
        <taxon>Polyneoptera</taxon>
        <taxon>Phasmatodea</taxon>
        <taxon>Timematodea</taxon>
        <taxon>Timematoidea</taxon>
        <taxon>Timematidae</taxon>
        <taxon>Timema</taxon>
    </lineage>
</organism>
<name>A0A7R8V970_TIMDO</name>
<sequence>MPSKIEDASEGERKVSLTLKESLKVLSEQMVALLRFCSNSSLLLSAVPAEYLQLYGHALRPQMYERASLEELMDCIKHVVEFWWNIIGNNVVELIRRYIEKLRVGYRKAGDLGGMAWEDPSGVREELVRELIRPVDYPWCEKNVEYRKLGQLSGVLVGRRLRHFGGELVGRRLGHRNNANASKIALSTSRDGTRQPEVA</sequence>
<gene>
    <name evidence="2" type="ORF">TDIB3V08_LOCUS251</name>
</gene>
<dbReference type="EMBL" id="OA564317">
    <property type="protein sequence ID" value="CAD7193811.1"/>
    <property type="molecule type" value="Genomic_DNA"/>
</dbReference>
<evidence type="ECO:0000313" key="2">
    <source>
        <dbReference type="EMBL" id="CAD7193811.1"/>
    </source>
</evidence>
<proteinExistence type="predicted"/>
<accession>A0A7R8V970</accession>
<dbReference type="AlphaFoldDB" id="A0A7R8V970"/>
<reference evidence="2" key="1">
    <citation type="submission" date="2020-11" db="EMBL/GenBank/DDBJ databases">
        <authorList>
            <person name="Tran Van P."/>
        </authorList>
    </citation>
    <scope>NUCLEOTIDE SEQUENCE</scope>
</reference>
<evidence type="ECO:0000259" key="1">
    <source>
        <dbReference type="PROSITE" id="PS51644"/>
    </source>
</evidence>
<dbReference type="InterPro" id="IPR025605">
    <property type="entry name" value="OST-HTH/LOTUS_dom"/>
</dbReference>
<protein>
    <recommendedName>
        <fullName evidence="1">HTH OST-type domain-containing protein</fullName>
    </recommendedName>
</protein>
<dbReference type="CDD" id="cd08824">
    <property type="entry name" value="LOTUS"/>
    <property type="match status" value="1"/>
</dbReference>